<dbReference type="PROSITE" id="PS50977">
    <property type="entry name" value="HTH_TETR_2"/>
    <property type="match status" value="1"/>
</dbReference>
<dbReference type="AlphaFoldDB" id="A0A4Q7KJM8"/>
<accession>A0A4Q7KJM8</accession>
<dbReference type="Pfam" id="PF00440">
    <property type="entry name" value="TetR_N"/>
    <property type="match status" value="1"/>
</dbReference>
<gene>
    <name evidence="6" type="ORF">EV193_10777</name>
</gene>
<dbReference type="Proteomes" id="UP000294257">
    <property type="component" value="Unassembled WGS sequence"/>
</dbReference>
<dbReference type="GO" id="GO:0000976">
    <property type="term" value="F:transcription cis-regulatory region binding"/>
    <property type="evidence" value="ECO:0007669"/>
    <property type="project" value="TreeGrafter"/>
</dbReference>
<sequence>MIDQDVDGRTTRWDAHKARRRRALLDAAVAAIEADGPRVGVQVIARRASVPRSVVYRHFADRSDLDEEISRHIVETLMAELAPALLPRGTAKEAIRRAIRTYLGWIEDHPRLYAFLGARAAPGGSRVIADTRAKVIGLAGEILAAGARKAGQDERFAGTVATGMVGFVDATVNHWQAGERRAATAGELAELITQSIWSMLDGNARAVGVVLDPDLPVHELL</sequence>
<dbReference type="EMBL" id="SGWQ01000007">
    <property type="protein sequence ID" value="RZS36396.1"/>
    <property type="molecule type" value="Genomic_DNA"/>
</dbReference>
<dbReference type="OrthoDB" id="4542604at2"/>
<dbReference type="InterPro" id="IPR054129">
    <property type="entry name" value="DesT_TetR_C"/>
</dbReference>
<name>A0A4Q7KJM8_9PSEU</name>
<evidence type="ECO:0000256" key="1">
    <source>
        <dbReference type="ARBA" id="ARBA00023015"/>
    </source>
</evidence>
<evidence type="ECO:0000313" key="6">
    <source>
        <dbReference type="EMBL" id="RZS36396.1"/>
    </source>
</evidence>
<protein>
    <submittedName>
        <fullName evidence="6">TetR family transcriptional regulator</fullName>
    </submittedName>
</protein>
<dbReference type="PANTHER" id="PTHR30055:SF160">
    <property type="entry name" value="TRANSCRIPTIONAL REGULATORY PROTEIN (PROBABLY ASNC-FAMILY)-RELATED"/>
    <property type="match status" value="1"/>
</dbReference>
<dbReference type="InterPro" id="IPR009057">
    <property type="entry name" value="Homeodomain-like_sf"/>
</dbReference>
<keyword evidence="2 4" id="KW-0238">DNA-binding</keyword>
<evidence type="ECO:0000256" key="3">
    <source>
        <dbReference type="ARBA" id="ARBA00023163"/>
    </source>
</evidence>
<keyword evidence="3" id="KW-0804">Transcription</keyword>
<evidence type="ECO:0000256" key="4">
    <source>
        <dbReference type="PROSITE-ProRule" id="PRU00335"/>
    </source>
</evidence>
<feature type="domain" description="HTH tetR-type" evidence="5">
    <location>
        <begin position="18"/>
        <end position="77"/>
    </location>
</feature>
<dbReference type="Gene3D" id="1.10.357.10">
    <property type="entry name" value="Tetracycline Repressor, domain 2"/>
    <property type="match status" value="1"/>
</dbReference>
<dbReference type="SUPFAM" id="SSF46689">
    <property type="entry name" value="Homeodomain-like"/>
    <property type="match status" value="1"/>
</dbReference>
<keyword evidence="1" id="KW-0805">Transcription regulation</keyword>
<proteinExistence type="predicted"/>
<dbReference type="PANTHER" id="PTHR30055">
    <property type="entry name" value="HTH-TYPE TRANSCRIPTIONAL REGULATOR RUTR"/>
    <property type="match status" value="1"/>
</dbReference>
<organism evidence="6 7">
    <name type="scientific">Herbihabitans rhizosphaerae</name>
    <dbReference type="NCBI Taxonomy" id="1872711"/>
    <lineage>
        <taxon>Bacteria</taxon>
        <taxon>Bacillati</taxon>
        <taxon>Actinomycetota</taxon>
        <taxon>Actinomycetes</taxon>
        <taxon>Pseudonocardiales</taxon>
        <taxon>Pseudonocardiaceae</taxon>
        <taxon>Herbihabitans</taxon>
    </lineage>
</organism>
<dbReference type="InterPro" id="IPR001647">
    <property type="entry name" value="HTH_TetR"/>
</dbReference>
<evidence type="ECO:0000259" key="5">
    <source>
        <dbReference type="PROSITE" id="PS50977"/>
    </source>
</evidence>
<reference evidence="6 7" key="1">
    <citation type="submission" date="2019-02" db="EMBL/GenBank/DDBJ databases">
        <title>Genomic Encyclopedia of Type Strains, Phase IV (KMG-IV): sequencing the most valuable type-strain genomes for metagenomic binning, comparative biology and taxonomic classification.</title>
        <authorList>
            <person name="Goeker M."/>
        </authorList>
    </citation>
    <scope>NUCLEOTIDE SEQUENCE [LARGE SCALE GENOMIC DNA]</scope>
    <source>
        <strain evidence="6 7">DSM 101727</strain>
    </source>
</reference>
<keyword evidence="7" id="KW-1185">Reference proteome</keyword>
<dbReference type="InterPro" id="IPR036271">
    <property type="entry name" value="Tet_transcr_reg_TetR-rel_C_sf"/>
</dbReference>
<dbReference type="GO" id="GO:0003700">
    <property type="term" value="F:DNA-binding transcription factor activity"/>
    <property type="evidence" value="ECO:0007669"/>
    <property type="project" value="TreeGrafter"/>
</dbReference>
<dbReference type="Pfam" id="PF21943">
    <property type="entry name" value="TetR_C_46"/>
    <property type="match status" value="1"/>
</dbReference>
<evidence type="ECO:0000256" key="2">
    <source>
        <dbReference type="ARBA" id="ARBA00023125"/>
    </source>
</evidence>
<dbReference type="RefSeq" id="WP_130345899.1">
    <property type="nucleotide sequence ID" value="NZ_SGWQ01000007.1"/>
</dbReference>
<comment type="caution">
    <text evidence="6">The sequence shown here is derived from an EMBL/GenBank/DDBJ whole genome shotgun (WGS) entry which is preliminary data.</text>
</comment>
<dbReference type="InterPro" id="IPR050109">
    <property type="entry name" value="HTH-type_TetR-like_transc_reg"/>
</dbReference>
<evidence type="ECO:0000313" key="7">
    <source>
        <dbReference type="Proteomes" id="UP000294257"/>
    </source>
</evidence>
<feature type="DNA-binding region" description="H-T-H motif" evidence="4">
    <location>
        <begin position="40"/>
        <end position="59"/>
    </location>
</feature>
<dbReference type="SUPFAM" id="SSF48498">
    <property type="entry name" value="Tetracyclin repressor-like, C-terminal domain"/>
    <property type="match status" value="1"/>
</dbReference>